<dbReference type="PROSITE" id="PS01037">
    <property type="entry name" value="SBP_BACTERIAL_1"/>
    <property type="match status" value="1"/>
</dbReference>
<evidence type="ECO:0000256" key="2">
    <source>
        <dbReference type="ARBA" id="ARBA00008520"/>
    </source>
</evidence>
<evidence type="ECO:0000313" key="7">
    <source>
        <dbReference type="Proteomes" id="UP000321525"/>
    </source>
</evidence>
<reference evidence="6 7" key="1">
    <citation type="submission" date="2019-08" db="EMBL/GenBank/DDBJ databases">
        <title>Genomes of sea-ice associated Colwellia species.</title>
        <authorList>
            <person name="Bowman J.P."/>
        </authorList>
    </citation>
    <scope>NUCLEOTIDE SEQUENCE [LARGE SCALE GENOMIC DNA]</scope>
    <source>
        <strain evidence="6 7">ACAM 607</strain>
    </source>
</reference>
<keyword evidence="5" id="KW-0574">Periplasm</keyword>
<dbReference type="Proteomes" id="UP000321525">
    <property type="component" value="Unassembled WGS sequence"/>
</dbReference>
<evidence type="ECO:0008006" key="8">
    <source>
        <dbReference type="Google" id="ProtNLM"/>
    </source>
</evidence>
<dbReference type="PRINTS" id="PR00909">
    <property type="entry name" value="SPERMDNBNDNG"/>
</dbReference>
<name>A0ABY3HEU0_9GAMM</name>
<dbReference type="Gene3D" id="3.40.190.10">
    <property type="entry name" value="Periplasmic binding protein-like II"/>
    <property type="match status" value="2"/>
</dbReference>
<accession>A0ABY3HEU0</accession>
<evidence type="ECO:0000313" key="6">
    <source>
        <dbReference type="EMBL" id="TWX59138.1"/>
    </source>
</evidence>
<organism evidence="6 7">
    <name type="scientific">Colwellia hornerae</name>
    <dbReference type="NCBI Taxonomy" id="89402"/>
    <lineage>
        <taxon>Bacteria</taxon>
        <taxon>Pseudomonadati</taxon>
        <taxon>Pseudomonadota</taxon>
        <taxon>Gammaproteobacteria</taxon>
        <taxon>Alteromonadales</taxon>
        <taxon>Colwelliaceae</taxon>
        <taxon>Colwellia</taxon>
    </lineage>
</organism>
<keyword evidence="3" id="KW-0813">Transport</keyword>
<keyword evidence="7" id="KW-1185">Reference proteome</keyword>
<keyword evidence="4" id="KW-0732">Signal</keyword>
<protein>
    <recommendedName>
        <fullName evidence="8">Extracellular solute-binding protein</fullName>
    </recommendedName>
</protein>
<dbReference type="InterPro" id="IPR006061">
    <property type="entry name" value="SBP_1_CS"/>
</dbReference>
<sequence>MFILFIIYICFKQMELASTMLKYVAQKLAFICMGLSISIVSVCVFAEKQQVLRLLVWEGYAPEIQREKFRRLISKKYSIDIILKVNYIVDAEDGFAALRLKKADIVSPAHNRINDKRFKMIDSGLLLPLNLDNLPNYQQLNPSFKYSKYLVKDGVHYGLPFAWGPYGLVYNTAYFDEPPQSWNILWDPKYKGQYSVADYGEINVYLTALAMGYNKNALSDFDQLNNKAFQAKLTSLIANAKSLWEGVDTADDLMQNKLASSWGFSLPELKKRGETWKWAYPREGVPGWIDNHVLSQELADKPELKRIAEEWINFTISAEFQNSVLVEALGTNPVNMMTVEKATEAQKRGFYATSLSESKALIVLMPQLDRRTRNGIDNIWNTALKHLSESTKSTNTQ</sequence>
<evidence type="ECO:0000256" key="4">
    <source>
        <dbReference type="ARBA" id="ARBA00022729"/>
    </source>
</evidence>
<dbReference type="Pfam" id="PF13343">
    <property type="entry name" value="SBP_bac_6"/>
    <property type="match status" value="1"/>
</dbReference>
<comment type="subcellular location">
    <subcellularLocation>
        <location evidence="1">Periplasm</location>
    </subcellularLocation>
</comment>
<dbReference type="PANTHER" id="PTHR30222">
    <property type="entry name" value="SPERMIDINE/PUTRESCINE-BINDING PERIPLASMIC PROTEIN"/>
    <property type="match status" value="1"/>
</dbReference>
<proteinExistence type="inferred from homology"/>
<evidence type="ECO:0000256" key="3">
    <source>
        <dbReference type="ARBA" id="ARBA00022448"/>
    </source>
</evidence>
<comment type="caution">
    <text evidence="6">The sequence shown here is derived from an EMBL/GenBank/DDBJ whole genome shotgun (WGS) entry which is preliminary data.</text>
</comment>
<evidence type="ECO:0000256" key="5">
    <source>
        <dbReference type="ARBA" id="ARBA00022764"/>
    </source>
</evidence>
<dbReference type="InterPro" id="IPR001188">
    <property type="entry name" value="Sperm_putr-bd"/>
</dbReference>
<dbReference type="EMBL" id="VOLR01000013">
    <property type="protein sequence ID" value="TWX59138.1"/>
    <property type="molecule type" value="Genomic_DNA"/>
</dbReference>
<gene>
    <name evidence="6" type="ORF">ESZ26_10495</name>
</gene>
<dbReference type="PANTHER" id="PTHR30222:SF17">
    <property type="entry name" value="SPERMIDINE_PUTRESCINE-BINDING PERIPLASMIC PROTEIN"/>
    <property type="match status" value="1"/>
</dbReference>
<dbReference type="SUPFAM" id="SSF53850">
    <property type="entry name" value="Periplasmic binding protein-like II"/>
    <property type="match status" value="1"/>
</dbReference>
<evidence type="ECO:0000256" key="1">
    <source>
        <dbReference type="ARBA" id="ARBA00004418"/>
    </source>
</evidence>
<comment type="similarity">
    <text evidence="2">Belongs to the bacterial solute-binding protein 1 family.</text>
</comment>